<sequence>MNRLFLLTLLAAVFLAESAPLSSKLQVLFINDFTLNFLKDDAKRVEMAARSVKCLSNAYPDAAEQFAFTSAVVDAIDGSIDLTLQYDYYRGGNGNFLNNLHFTRDDFSIAAGEVFRDFCFEGPQKSDLSKYVHNELFLAKDADVLVLFTAAPSSELAAALPLPDPTEFKSVIVVGLDGADASAFYPDTSISIADFTQPDTIASMINAAYADIQQRKRI</sequence>
<name>A0A2A6BF39_PRIPA</name>
<dbReference type="EnsemblMetazoa" id="PPA37060.1">
    <property type="protein sequence ID" value="PPA37060.1"/>
    <property type="gene ID" value="WBGene00275429"/>
</dbReference>
<reference evidence="1" key="2">
    <citation type="submission" date="2022-06" db="UniProtKB">
        <authorList>
            <consortium name="EnsemblMetazoa"/>
        </authorList>
    </citation>
    <scope>IDENTIFICATION</scope>
    <source>
        <strain evidence="1">PS312</strain>
    </source>
</reference>
<gene>
    <name evidence="1" type="primary">WBGene00275429</name>
</gene>
<dbReference type="AlphaFoldDB" id="A0A2A6BF39"/>
<proteinExistence type="predicted"/>
<organism evidence="1 2">
    <name type="scientific">Pristionchus pacificus</name>
    <name type="common">Parasitic nematode worm</name>
    <dbReference type="NCBI Taxonomy" id="54126"/>
    <lineage>
        <taxon>Eukaryota</taxon>
        <taxon>Metazoa</taxon>
        <taxon>Ecdysozoa</taxon>
        <taxon>Nematoda</taxon>
        <taxon>Chromadorea</taxon>
        <taxon>Rhabditida</taxon>
        <taxon>Rhabditina</taxon>
        <taxon>Diplogasteromorpha</taxon>
        <taxon>Diplogasteroidea</taxon>
        <taxon>Neodiplogasteridae</taxon>
        <taxon>Pristionchus</taxon>
    </lineage>
</organism>
<protein>
    <submittedName>
        <fullName evidence="1">Uncharacterized protein</fullName>
    </submittedName>
</protein>
<evidence type="ECO:0000313" key="1">
    <source>
        <dbReference type="EnsemblMetazoa" id="PPA37060.1"/>
    </source>
</evidence>
<accession>A0A8R1YTU7</accession>
<keyword evidence="2" id="KW-1185">Reference proteome</keyword>
<accession>A0A2A6BF39</accession>
<dbReference type="Proteomes" id="UP000005239">
    <property type="component" value="Unassembled WGS sequence"/>
</dbReference>
<reference evidence="2" key="1">
    <citation type="journal article" date="2008" name="Nat. Genet.">
        <title>The Pristionchus pacificus genome provides a unique perspective on nematode lifestyle and parasitism.</title>
        <authorList>
            <person name="Dieterich C."/>
            <person name="Clifton S.W."/>
            <person name="Schuster L.N."/>
            <person name="Chinwalla A."/>
            <person name="Delehaunty K."/>
            <person name="Dinkelacker I."/>
            <person name="Fulton L."/>
            <person name="Fulton R."/>
            <person name="Godfrey J."/>
            <person name="Minx P."/>
            <person name="Mitreva M."/>
            <person name="Roeseler W."/>
            <person name="Tian H."/>
            <person name="Witte H."/>
            <person name="Yang S.P."/>
            <person name="Wilson R.K."/>
            <person name="Sommer R.J."/>
        </authorList>
    </citation>
    <scope>NUCLEOTIDE SEQUENCE [LARGE SCALE GENOMIC DNA]</scope>
    <source>
        <strain evidence="2">PS312</strain>
    </source>
</reference>
<evidence type="ECO:0000313" key="2">
    <source>
        <dbReference type="Proteomes" id="UP000005239"/>
    </source>
</evidence>